<name>A0A383XQT5_9GAMM</name>
<accession>A0A383XQT5</accession>
<evidence type="ECO:0000256" key="3">
    <source>
        <dbReference type="ARBA" id="ARBA00022777"/>
    </source>
</evidence>
<dbReference type="GO" id="GO:0005524">
    <property type="term" value="F:ATP binding"/>
    <property type="evidence" value="ECO:0007669"/>
    <property type="project" value="UniProtKB-UniRule"/>
</dbReference>
<keyword evidence="6" id="KW-0812">Transmembrane</keyword>
<dbReference type="RefSeq" id="WP_109721279.1">
    <property type="nucleotide sequence ID" value="NZ_QEQK01000015.1"/>
</dbReference>
<dbReference type="GO" id="GO:0004674">
    <property type="term" value="F:protein serine/threonine kinase activity"/>
    <property type="evidence" value="ECO:0007669"/>
    <property type="project" value="TreeGrafter"/>
</dbReference>
<dbReference type="CDD" id="cd14014">
    <property type="entry name" value="STKc_PknB_like"/>
    <property type="match status" value="1"/>
</dbReference>
<gene>
    <name evidence="8" type="ORF">DEH80_14730</name>
</gene>
<keyword evidence="2 5" id="KW-0547">Nucleotide-binding</keyword>
<dbReference type="Gene3D" id="1.10.510.10">
    <property type="entry name" value="Transferase(Phosphotransferase) domain 1"/>
    <property type="match status" value="1"/>
</dbReference>
<keyword evidence="3" id="KW-0418">Kinase</keyword>
<dbReference type="PROSITE" id="PS50011">
    <property type="entry name" value="PROTEIN_KINASE_DOM"/>
    <property type="match status" value="1"/>
</dbReference>
<dbReference type="InterPro" id="IPR011009">
    <property type="entry name" value="Kinase-like_dom_sf"/>
</dbReference>
<dbReference type="Proteomes" id="UP000251800">
    <property type="component" value="Unassembled WGS sequence"/>
</dbReference>
<evidence type="ECO:0000256" key="5">
    <source>
        <dbReference type="PROSITE-ProRule" id="PRU10141"/>
    </source>
</evidence>
<evidence type="ECO:0000313" key="9">
    <source>
        <dbReference type="Proteomes" id="UP000251800"/>
    </source>
</evidence>
<dbReference type="OrthoDB" id="9801841at2"/>
<dbReference type="PANTHER" id="PTHR43289:SF34">
    <property type="entry name" value="SERINE_THREONINE-PROTEIN KINASE YBDM-RELATED"/>
    <property type="match status" value="1"/>
</dbReference>
<keyword evidence="6" id="KW-1133">Transmembrane helix</keyword>
<organism evidence="8 9">
    <name type="scientific">Abyssibacter profundi</name>
    <dbReference type="NCBI Taxonomy" id="2182787"/>
    <lineage>
        <taxon>Bacteria</taxon>
        <taxon>Pseudomonadati</taxon>
        <taxon>Pseudomonadota</taxon>
        <taxon>Gammaproteobacteria</taxon>
        <taxon>Chromatiales</taxon>
        <taxon>Oceanococcaceae</taxon>
        <taxon>Abyssibacter</taxon>
    </lineage>
</organism>
<dbReference type="InterPro" id="IPR008271">
    <property type="entry name" value="Ser/Thr_kinase_AS"/>
</dbReference>
<dbReference type="Gene3D" id="3.30.200.20">
    <property type="entry name" value="Phosphorylase Kinase, domain 1"/>
    <property type="match status" value="1"/>
</dbReference>
<feature type="binding site" evidence="5">
    <location>
        <position position="116"/>
    </location>
    <ligand>
        <name>ATP</name>
        <dbReference type="ChEBI" id="CHEBI:30616"/>
    </ligand>
</feature>
<feature type="transmembrane region" description="Helical" evidence="6">
    <location>
        <begin position="381"/>
        <end position="404"/>
    </location>
</feature>
<evidence type="ECO:0000259" key="7">
    <source>
        <dbReference type="PROSITE" id="PS50011"/>
    </source>
</evidence>
<dbReference type="PROSITE" id="PS00108">
    <property type="entry name" value="PROTEIN_KINASE_ST"/>
    <property type="match status" value="1"/>
</dbReference>
<dbReference type="SUPFAM" id="SSF56112">
    <property type="entry name" value="Protein kinase-like (PK-like)"/>
    <property type="match status" value="1"/>
</dbReference>
<dbReference type="AlphaFoldDB" id="A0A383XQT5"/>
<evidence type="ECO:0000256" key="4">
    <source>
        <dbReference type="ARBA" id="ARBA00022840"/>
    </source>
</evidence>
<keyword evidence="1" id="KW-0808">Transferase</keyword>
<proteinExistence type="predicted"/>
<evidence type="ECO:0000256" key="1">
    <source>
        <dbReference type="ARBA" id="ARBA00022679"/>
    </source>
</evidence>
<keyword evidence="6" id="KW-0472">Membrane</keyword>
<dbReference type="InterPro" id="IPR011990">
    <property type="entry name" value="TPR-like_helical_dom_sf"/>
</dbReference>
<reference evidence="8 9" key="1">
    <citation type="submission" date="2018-05" db="EMBL/GenBank/DDBJ databases">
        <title>Abyssibacter profundi OUC007T gen. nov., sp. nov, a marine bacterium isolated from seawater of the Mariana Trench.</title>
        <authorList>
            <person name="Zhou S."/>
        </authorList>
    </citation>
    <scope>NUCLEOTIDE SEQUENCE [LARGE SCALE GENOMIC DNA]</scope>
    <source>
        <strain evidence="8 9">OUC007</strain>
    </source>
</reference>
<protein>
    <recommendedName>
        <fullName evidence="7">Protein kinase domain-containing protein</fullName>
    </recommendedName>
</protein>
<dbReference type="SMART" id="SM00028">
    <property type="entry name" value="TPR"/>
    <property type="match status" value="4"/>
</dbReference>
<feature type="domain" description="Protein kinase" evidence="7">
    <location>
        <begin position="85"/>
        <end position="356"/>
    </location>
</feature>
<comment type="caution">
    <text evidence="8">The sequence shown here is derived from an EMBL/GenBank/DDBJ whole genome shotgun (WGS) entry which is preliminary data.</text>
</comment>
<dbReference type="InterPro" id="IPR019734">
    <property type="entry name" value="TPR_rpt"/>
</dbReference>
<dbReference type="EMBL" id="QEQK01000015">
    <property type="protein sequence ID" value="PWN54989.1"/>
    <property type="molecule type" value="Genomic_DNA"/>
</dbReference>
<dbReference type="Pfam" id="PF00069">
    <property type="entry name" value="Pkinase"/>
    <property type="match status" value="1"/>
</dbReference>
<dbReference type="SUPFAM" id="SSF48452">
    <property type="entry name" value="TPR-like"/>
    <property type="match status" value="2"/>
</dbReference>
<evidence type="ECO:0000313" key="8">
    <source>
        <dbReference type="EMBL" id="PWN54989.1"/>
    </source>
</evidence>
<dbReference type="InterPro" id="IPR017441">
    <property type="entry name" value="Protein_kinase_ATP_BS"/>
</dbReference>
<dbReference type="SMART" id="SM00220">
    <property type="entry name" value="S_TKc"/>
    <property type="match status" value="1"/>
</dbReference>
<sequence length="896" mass="98207">MNETNWAEIERVFDAVMDVAPNRRQAMLDKLCEGNDRLRTAVQRLLDADRDAGEFLQQPAASASTATPDETADYALARGDHIGVWAVACPLGRGGMGEVYLADRSDGQYRQQAAVKRLPTRDPGRLQRFQRERQILADLDHPNIARLLDGGVDDQGHPYMAMEYVDGLPLLDYCQQHGLALHARLDLFRCICDAVAYAHRRLVIHRDIKPANILVRADGTPKLLDFGIASLIDDSGVKNGQLTQALYTPNYAAPEQLAGGQITTATDVHGLGAVLYALLAGQPPQQLDGLPLPAAINRVLTTVPPVVSSLIDRSSPLHGHNLTDDLDAICAMALRKEPDARYPSVLALCEDIDAMLALRPVAARRGARRYVARRFIRRNRVAVAASALVLTLIIAALGMTSYYAHRAAVQRDVALRDAARVASMRDAMARVLGAAGSQNETGEPLTAVGLLDNALAHLDAELDDDPASHAAGLRMIGTIFFAMDDYGRAEPVLERIANNPSPQIPPDIRALAQFDLSQIRFEAGDTAGARALFQQAHDYWLANESRHEVQLIHSASMLSRLYRLDDNPEAAVGVIKDALRRADRHWGRNHEETAIVLSNLVVAHFYNNDMDAAQRVSAQTWAVWEALDKTQTVNALNTLSNWGAIARKRGDLVTAAERMQRAIELRQSLYGPSAALARQMLNLSKLQTDNGQLDAALTTVDQALPMAHEYGERGDKLTTALGCQRGYVLLQDGRHQDALVELESTLVDMTPSTQNDIYGTDCRVLRGHALAVNGDFDRAEDVLDRSIEILLETGEPGKPHLSLALSYRARLALYRGDADAVQRFEQALEIKQALHGPEHYQVQLLRCELGRALVAAGNREQGHQLMETATGALKSQFGAQHALYQRAQAIRSEAAI</sequence>
<dbReference type="Gene3D" id="1.25.40.10">
    <property type="entry name" value="Tetratricopeptide repeat domain"/>
    <property type="match status" value="3"/>
</dbReference>
<evidence type="ECO:0000256" key="6">
    <source>
        <dbReference type="SAM" id="Phobius"/>
    </source>
</evidence>
<dbReference type="PANTHER" id="PTHR43289">
    <property type="entry name" value="MITOGEN-ACTIVATED PROTEIN KINASE KINASE KINASE 20-RELATED"/>
    <property type="match status" value="1"/>
</dbReference>
<dbReference type="InterPro" id="IPR000719">
    <property type="entry name" value="Prot_kinase_dom"/>
</dbReference>
<keyword evidence="9" id="KW-1185">Reference proteome</keyword>
<dbReference type="PROSITE" id="PS00107">
    <property type="entry name" value="PROTEIN_KINASE_ATP"/>
    <property type="match status" value="1"/>
</dbReference>
<dbReference type="Pfam" id="PF13424">
    <property type="entry name" value="TPR_12"/>
    <property type="match status" value="1"/>
</dbReference>
<keyword evidence="4 5" id="KW-0067">ATP-binding</keyword>
<evidence type="ECO:0000256" key="2">
    <source>
        <dbReference type="ARBA" id="ARBA00022741"/>
    </source>
</evidence>